<evidence type="ECO:0000313" key="5">
    <source>
        <dbReference type="EMBL" id="RKO87704.1"/>
    </source>
</evidence>
<sequence>MSPLPSNPKPPSPPAQNQAEPQSAAQPPPPNPAPAPTPDLPISKRIFVGGLADSVTRADLEGRFTAFGKVLDVDLSGVGPAGGSRGFGYVSLETTTKTLKKCTCLVQDGLLVAGLGGFRDCVRQGYGARTSNPNPSLSHHAGLTLYNGTKWKGSLLKVEEAKQKYTVRLHREWDEIAAQAERTAPTLSKKKRKRLPAQYAEDMSLVTDTNAGTRKGWKKSRYGRAVISMNLRNQLTGKGGARLGFRKKWAVLSNVTYGLLEERPTSVTNLTWFLTEDELPKPRPVPVYTTPVEPVPTVAAVEAKPTANMARTDAQVRTPSSFSAAPMKKERGRRVVEFDDDPMDVDQGLDGGTDSDEGLFDGIDLGGGRAYESEDDEDGKVADVHGEGINADLPEFAAASSASDEGLFDGIELDGADEGDDEVEEADTSGSPTGDGDCDVRLFDGVDLGDNDDVEDLAVEADYEVKLPAADVESEEGLFDGIDLGGEEGAGSDLDAAEFLAASDGSGEGLFDGVDLRGEHDSSEAEAREELFDGDGDSSDNEAFHTGSGEGLFDGIELDSGGEVSSELDGVEPGGRKVASSKVDSAPPRPPTTSKARTTPAIAAVKKVAAPAKTAIATPVSLPMKKPAPAVKSRPVAAEKSPAAGEKQSALPAARPAKLKPAPAKISKAKVLASSKGDASMTTVAAPPKKSVPSDASLFLSSDDDEDEDAPRRAPLPPPLAPKLAQPTRPVSLPPGFSDDSDDEPVPSAVPTRRGPPQTEPKLAKERSSLLAIARSLVAGPTAKSSASGGVMSFESDDDDIDSTPAVLRLRGGGKESESEDEDSISVDGDDSSDPDDDDVDQGSKGKEKAKSKASSSSTKPGSGSTYTVNTNLRALFAQDEDEPAPFALFGSFAPDEVEEGVSAPEVTEAPLARRTDSFARVEVSEGTNVLTPALPMCFSHPAHSPGGSSQKFRNLQNRLRQLSEAEVTHQSMKQSVDPPLPHSLLERRSIYAPEQSFMRSKPEEEIRAEWEKDRQELTEEYKRKHKSAFRRKEKMKRQRRD</sequence>
<dbReference type="InterPro" id="IPR012677">
    <property type="entry name" value="Nucleotide-bd_a/b_plait_sf"/>
</dbReference>
<dbReference type="Gene3D" id="3.30.70.330">
    <property type="match status" value="1"/>
</dbReference>
<feature type="region of interest" description="Disordered" evidence="3">
    <location>
        <begin position="310"/>
        <end position="332"/>
    </location>
</feature>
<feature type="domain" description="RRM" evidence="4">
    <location>
        <begin position="44"/>
        <end position="163"/>
    </location>
</feature>
<protein>
    <recommendedName>
        <fullName evidence="4">RRM domain-containing protein</fullName>
    </recommendedName>
</protein>
<feature type="compositionally biased region" description="Acidic residues" evidence="3">
    <location>
        <begin position="818"/>
        <end position="841"/>
    </location>
</feature>
<dbReference type="OrthoDB" id="21643at2759"/>
<keyword evidence="1 2" id="KW-0694">RNA-binding</keyword>
<evidence type="ECO:0000313" key="6">
    <source>
        <dbReference type="Proteomes" id="UP000269721"/>
    </source>
</evidence>
<feature type="compositionally biased region" description="Basic and acidic residues" evidence="3">
    <location>
        <begin position="1001"/>
        <end position="1023"/>
    </location>
</feature>
<feature type="compositionally biased region" description="Basic and acidic residues" evidence="3">
    <location>
        <begin position="514"/>
        <end position="531"/>
    </location>
</feature>
<dbReference type="GO" id="GO:0003723">
    <property type="term" value="F:RNA binding"/>
    <property type="evidence" value="ECO:0007669"/>
    <property type="project" value="UniProtKB-UniRule"/>
</dbReference>
<gene>
    <name evidence="5" type="ORF">BDK51DRAFT_51401</name>
</gene>
<feature type="compositionally biased region" description="Pro residues" evidence="3">
    <location>
        <begin position="1"/>
        <end position="14"/>
    </location>
</feature>
<dbReference type="SMART" id="SM00360">
    <property type="entry name" value="RRM"/>
    <property type="match status" value="1"/>
</dbReference>
<dbReference type="PROSITE" id="PS50102">
    <property type="entry name" value="RRM"/>
    <property type="match status" value="1"/>
</dbReference>
<evidence type="ECO:0000256" key="3">
    <source>
        <dbReference type="SAM" id="MobiDB-lite"/>
    </source>
</evidence>
<feature type="region of interest" description="Disordered" evidence="3">
    <location>
        <begin position="624"/>
        <end position="868"/>
    </location>
</feature>
<keyword evidence="6" id="KW-1185">Reference proteome</keyword>
<feature type="compositionally biased region" description="Acidic residues" evidence="3">
    <location>
        <begin position="414"/>
        <end position="427"/>
    </location>
</feature>
<feature type="region of interest" description="Disordered" evidence="3">
    <location>
        <begin position="510"/>
        <end position="600"/>
    </location>
</feature>
<organism evidence="5 6">
    <name type="scientific">Blyttiomyces helicus</name>
    <dbReference type="NCBI Taxonomy" id="388810"/>
    <lineage>
        <taxon>Eukaryota</taxon>
        <taxon>Fungi</taxon>
        <taxon>Fungi incertae sedis</taxon>
        <taxon>Chytridiomycota</taxon>
        <taxon>Chytridiomycota incertae sedis</taxon>
        <taxon>Chytridiomycetes</taxon>
        <taxon>Chytridiomycetes incertae sedis</taxon>
        <taxon>Blyttiomyces</taxon>
    </lineage>
</organism>
<feature type="compositionally biased region" description="Pro residues" evidence="3">
    <location>
        <begin position="26"/>
        <end position="39"/>
    </location>
</feature>
<dbReference type="Proteomes" id="UP000269721">
    <property type="component" value="Unassembled WGS sequence"/>
</dbReference>
<feature type="compositionally biased region" description="Low complexity" evidence="3">
    <location>
        <begin position="649"/>
        <end position="670"/>
    </location>
</feature>
<feature type="compositionally biased region" description="Basic residues" evidence="3">
    <location>
        <begin position="1024"/>
        <end position="1042"/>
    </location>
</feature>
<dbReference type="EMBL" id="KZ997216">
    <property type="protein sequence ID" value="RKO87704.1"/>
    <property type="molecule type" value="Genomic_DNA"/>
</dbReference>
<proteinExistence type="predicted"/>
<feature type="compositionally biased region" description="Low complexity" evidence="3">
    <location>
        <begin position="15"/>
        <end position="25"/>
    </location>
</feature>
<feature type="region of interest" description="Disordered" evidence="3">
    <location>
        <begin position="414"/>
        <end position="439"/>
    </location>
</feature>
<feature type="region of interest" description="Disordered" evidence="3">
    <location>
        <begin position="1"/>
        <end position="41"/>
    </location>
</feature>
<feature type="compositionally biased region" description="Low complexity" evidence="3">
    <location>
        <begin position="853"/>
        <end position="866"/>
    </location>
</feature>
<dbReference type="AlphaFoldDB" id="A0A4P9W5Z2"/>
<name>A0A4P9W5Z2_9FUNG</name>
<feature type="region of interest" description="Disordered" evidence="3">
    <location>
        <begin position="965"/>
        <end position="1042"/>
    </location>
</feature>
<feature type="compositionally biased region" description="Basic and acidic residues" evidence="3">
    <location>
        <begin position="842"/>
        <end position="851"/>
    </location>
</feature>
<dbReference type="InterPro" id="IPR000504">
    <property type="entry name" value="RRM_dom"/>
</dbReference>
<evidence type="ECO:0000256" key="2">
    <source>
        <dbReference type="PROSITE-ProRule" id="PRU00176"/>
    </source>
</evidence>
<dbReference type="InterPro" id="IPR035979">
    <property type="entry name" value="RBD_domain_sf"/>
</dbReference>
<accession>A0A4P9W5Z2</accession>
<evidence type="ECO:0000259" key="4">
    <source>
        <dbReference type="PROSITE" id="PS50102"/>
    </source>
</evidence>
<dbReference type="PANTHER" id="PTHR48029:SF1">
    <property type="entry name" value="NUCLEOLAR PROTEIN 8"/>
    <property type="match status" value="1"/>
</dbReference>
<dbReference type="SUPFAM" id="SSF54928">
    <property type="entry name" value="RNA-binding domain, RBD"/>
    <property type="match status" value="1"/>
</dbReference>
<evidence type="ECO:0000256" key="1">
    <source>
        <dbReference type="ARBA" id="ARBA00022884"/>
    </source>
</evidence>
<dbReference type="Pfam" id="PF00076">
    <property type="entry name" value="RRM_1"/>
    <property type="match status" value="1"/>
</dbReference>
<reference evidence="6" key="1">
    <citation type="journal article" date="2018" name="Nat. Microbiol.">
        <title>Leveraging single-cell genomics to expand the fungal tree of life.</title>
        <authorList>
            <person name="Ahrendt S.R."/>
            <person name="Quandt C.A."/>
            <person name="Ciobanu D."/>
            <person name="Clum A."/>
            <person name="Salamov A."/>
            <person name="Andreopoulos B."/>
            <person name="Cheng J.F."/>
            <person name="Woyke T."/>
            <person name="Pelin A."/>
            <person name="Henrissat B."/>
            <person name="Reynolds N.K."/>
            <person name="Benny G.L."/>
            <person name="Smith M.E."/>
            <person name="James T.Y."/>
            <person name="Grigoriev I.V."/>
        </authorList>
    </citation>
    <scope>NUCLEOTIDE SEQUENCE [LARGE SCALE GENOMIC DNA]</scope>
</reference>
<dbReference type="PANTHER" id="PTHR48029">
    <property type="entry name" value="NUCLEOLAR PROTEIN 8"/>
    <property type="match status" value="1"/>
</dbReference>